<dbReference type="EMBL" id="AVFL01000023">
    <property type="protein sequence ID" value="EWY37795.1"/>
    <property type="molecule type" value="Genomic_DNA"/>
</dbReference>
<dbReference type="PROSITE" id="PS50109">
    <property type="entry name" value="HIS_KIN"/>
    <property type="match status" value="1"/>
</dbReference>
<keyword evidence="7" id="KW-0418">Kinase</keyword>
<reference evidence="15 16" key="1">
    <citation type="submission" date="2013-08" db="EMBL/GenBank/DDBJ databases">
        <title>The genome sequence of Skermanella stibiiresistens.</title>
        <authorList>
            <person name="Zhu W."/>
            <person name="Wang G."/>
        </authorList>
    </citation>
    <scope>NUCLEOTIDE SEQUENCE [LARGE SCALE GENOMIC DNA]</scope>
    <source>
        <strain evidence="15 16">SB22</strain>
    </source>
</reference>
<dbReference type="OrthoDB" id="8477705at2"/>
<comment type="subcellular location">
    <subcellularLocation>
        <location evidence="2">Membrane</location>
    </subcellularLocation>
</comment>
<accession>W9GV74</accession>
<protein>
    <recommendedName>
        <fullName evidence="3">histidine kinase</fullName>
        <ecNumber evidence="3">2.7.13.3</ecNumber>
    </recommendedName>
</protein>
<evidence type="ECO:0000259" key="12">
    <source>
        <dbReference type="PROSITE" id="PS50109"/>
    </source>
</evidence>
<dbReference type="Proteomes" id="UP000019486">
    <property type="component" value="Unassembled WGS sequence"/>
</dbReference>
<organism evidence="15 16">
    <name type="scientific">Skermanella stibiiresistens SB22</name>
    <dbReference type="NCBI Taxonomy" id="1385369"/>
    <lineage>
        <taxon>Bacteria</taxon>
        <taxon>Pseudomonadati</taxon>
        <taxon>Pseudomonadota</taxon>
        <taxon>Alphaproteobacteria</taxon>
        <taxon>Rhodospirillales</taxon>
        <taxon>Azospirillaceae</taxon>
        <taxon>Skermanella</taxon>
    </lineage>
</organism>
<evidence type="ECO:0000256" key="5">
    <source>
        <dbReference type="ARBA" id="ARBA00022679"/>
    </source>
</evidence>
<dbReference type="Gene3D" id="2.10.70.100">
    <property type="match status" value="1"/>
</dbReference>
<dbReference type="Pfam" id="PF08447">
    <property type="entry name" value="PAS_3"/>
    <property type="match status" value="1"/>
</dbReference>
<keyword evidence="8" id="KW-0067">ATP-binding</keyword>
<dbReference type="PROSITE" id="PS50113">
    <property type="entry name" value="PAC"/>
    <property type="match status" value="2"/>
</dbReference>
<feature type="domain" description="PAS" evidence="13">
    <location>
        <begin position="20"/>
        <end position="53"/>
    </location>
</feature>
<dbReference type="SMART" id="SM00086">
    <property type="entry name" value="PAC"/>
    <property type="match status" value="2"/>
</dbReference>
<dbReference type="Pfam" id="PF00512">
    <property type="entry name" value="HisKA"/>
    <property type="match status" value="1"/>
</dbReference>
<evidence type="ECO:0000256" key="11">
    <source>
        <dbReference type="SAM" id="MobiDB-lite"/>
    </source>
</evidence>
<dbReference type="InterPro" id="IPR035965">
    <property type="entry name" value="PAS-like_dom_sf"/>
</dbReference>
<dbReference type="SUPFAM" id="SSF55785">
    <property type="entry name" value="PYP-like sensor domain (PAS domain)"/>
    <property type="match status" value="2"/>
</dbReference>
<gene>
    <name evidence="15" type="ORF">N825_09445</name>
</gene>
<dbReference type="PANTHER" id="PTHR43711:SF31">
    <property type="entry name" value="HISTIDINE KINASE"/>
    <property type="match status" value="1"/>
</dbReference>
<dbReference type="Gene3D" id="3.30.565.10">
    <property type="entry name" value="Histidine kinase-like ATPase, C-terminal domain"/>
    <property type="match status" value="1"/>
</dbReference>
<dbReference type="InterPro" id="IPR004358">
    <property type="entry name" value="Sig_transdc_His_kin-like_C"/>
</dbReference>
<dbReference type="InterPro" id="IPR013656">
    <property type="entry name" value="PAS_4"/>
</dbReference>
<evidence type="ECO:0000256" key="10">
    <source>
        <dbReference type="ARBA" id="ARBA00023136"/>
    </source>
</evidence>
<dbReference type="InterPro" id="IPR005467">
    <property type="entry name" value="His_kinase_dom"/>
</dbReference>
<keyword evidence="5" id="KW-0808">Transferase</keyword>
<comment type="catalytic activity">
    <reaction evidence="1">
        <text>ATP + protein L-histidine = ADP + protein N-phospho-L-histidine.</text>
        <dbReference type="EC" id="2.7.13.3"/>
    </reaction>
</comment>
<dbReference type="PROSITE" id="PS50112">
    <property type="entry name" value="PAS"/>
    <property type="match status" value="1"/>
</dbReference>
<dbReference type="SMART" id="SM00388">
    <property type="entry name" value="HisKA"/>
    <property type="match status" value="1"/>
</dbReference>
<dbReference type="STRING" id="1385369.N825_09445"/>
<dbReference type="InterPro" id="IPR036097">
    <property type="entry name" value="HisK_dim/P_sf"/>
</dbReference>
<dbReference type="RefSeq" id="WP_084165062.1">
    <property type="nucleotide sequence ID" value="NZ_AVFL01000023.1"/>
</dbReference>
<dbReference type="InterPro" id="IPR000014">
    <property type="entry name" value="PAS"/>
</dbReference>
<dbReference type="PATRIC" id="fig|1385369.3.peg.5196"/>
<dbReference type="GO" id="GO:0000155">
    <property type="term" value="F:phosphorelay sensor kinase activity"/>
    <property type="evidence" value="ECO:0007669"/>
    <property type="project" value="InterPro"/>
</dbReference>
<evidence type="ECO:0000256" key="1">
    <source>
        <dbReference type="ARBA" id="ARBA00000085"/>
    </source>
</evidence>
<evidence type="ECO:0000256" key="2">
    <source>
        <dbReference type="ARBA" id="ARBA00004370"/>
    </source>
</evidence>
<evidence type="ECO:0000256" key="7">
    <source>
        <dbReference type="ARBA" id="ARBA00022777"/>
    </source>
</evidence>
<evidence type="ECO:0000256" key="9">
    <source>
        <dbReference type="ARBA" id="ARBA00023012"/>
    </source>
</evidence>
<evidence type="ECO:0000256" key="3">
    <source>
        <dbReference type="ARBA" id="ARBA00012438"/>
    </source>
</evidence>
<evidence type="ECO:0000256" key="8">
    <source>
        <dbReference type="ARBA" id="ARBA00022840"/>
    </source>
</evidence>
<proteinExistence type="predicted"/>
<dbReference type="GO" id="GO:0016020">
    <property type="term" value="C:membrane"/>
    <property type="evidence" value="ECO:0007669"/>
    <property type="project" value="UniProtKB-SubCell"/>
</dbReference>
<keyword evidence="9" id="KW-0902">Two-component regulatory system</keyword>
<dbReference type="CDD" id="cd16922">
    <property type="entry name" value="HATPase_EvgS-ArcB-TorS-like"/>
    <property type="match status" value="1"/>
</dbReference>
<dbReference type="SMART" id="SM00387">
    <property type="entry name" value="HATPase_c"/>
    <property type="match status" value="1"/>
</dbReference>
<dbReference type="EC" id="2.7.13.3" evidence="3"/>
<keyword evidence="16" id="KW-1185">Reference proteome</keyword>
<dbReference type="GO" id="GO:0005524">
    <property type="term" value="F:ATP binding"/>
    <property type="evidence" value="ECO:0007669"/>
    <property type="project" value="UniProtKB-KW"/>
</dbReference>
<dbReference type="SUPFAM" id="SSF47384">
    <property type="entry name" value="Homodimeric domain of signal transducing histidine kinase"/>
    <property type="match status" value="1"/>
</dbReference>
<evidence type="ECO:0000259" key="13">
    <source>
        <dbReference type="PROSITE" id="PS50112"/>
    </source>
</evidence>
<evidence type="ECO:0000259" key="14">
    <source>
        <dbReference type="PROSITE" id="PS50113"/>
    </source>
</evidence>
<feature type="region of interest" description="Disordered" evidence="11">
    <location>
        <begin position="517"/>
        <end position="552"/>
    </location>
</feature>
<dbReference type="InterPro" id="IPR013655">
    <property type="entry name" value="PAS_fold_3"/>
</dbReference>
<dbReference type="InterPro" id="IPR000700">
    <property type="entry name" value="PAS-assoc_C"/>
</dbReference>
<evidence type="ECO:0000313" key="16">
    <source>
        <dbReference type="Proteomes" id="UP000019486"/>
    </source>
</evidence>
<dbReference type="SUPFAM" id="SSF55874">
    <property type="entry name" value="ATPase domain of HSP90 chaperone/DNA topoisomerase II/histidine kinase"/>
    <property type="match status" value="1"/>
</dbReference>
<dbReference type="PANTHER" id="PTHR43711">
    <property type="entry name" value="TWO-COMPONENT HISTIDINE KINASE"/>
    <property type="match status" value="1"/>
</dbReference>
<dbReference type="Gene3D" id="1.10.287.130">
    <property type="match status" value="1"/>
</dbReference>
<keyword evidence="4" id="KW-0597">Phosphoprotein</keyword>
<evidence type="ECO:0000256" key="6">
    <source>
        <dbReference type="ARBA" id="ARBA00022741"/>
    </source>
</evidence>
<dbReference type="InterPro" id="IPR036890">
    <property type="entry name" value="HATPase_C_sf"/>
</dbReference>
<dbReference type="AlphaFoldDB" id="W9GV74"/>
<dbReference type="FunFam" id="1.10.287.130:FF:000038">
    <property type="entry name" value="Sensory transduction histidine kinase"/>
    <property type="match status" value="1"/>
</dbReference>
<dbReference type="CDD" id="cd00130">
    <property type="entry name" value="PAS"/>
    <property type="match status" value="2"/>
</dbReference>
<dbReference type="InterPro" id="IPR003594">
    <property type="entry name" value="HATPase_dom"/>
</dbReference>
<name>W9GV74_9PROT</name>
<sequence length="552" mass="60512">MDPRAFVFQSTCQDIPDISLLEAMPMAVYTTDAEGRITFYNQAAAELWGRAPELGEDGWCGAWRLYRPDGTPLPHDQCSMAVTLRENRPVRGCETVAERPDGTRVPFIPYPTPLKDAGGRMIGAINMLVDITERKRSELALRQRERELLEAQRIARMGHWRLDVAARRLEWSVGTHFLMGTSPETHVPSLPDLVSRIHPDDRQAYLRAFTDCFKSGKTSQWEFRARNADGAEWVAWVEGRCEVDSDGRVVALFGICQDVTEQRRLQARLREARDAAETADRAKSSFLACMSHELRTPLNAIIGFSDLLRSEMFGPLGRPQYVEYAGDIHRSGQHLLELVNDLLDMARIEAGMVDLSEEPIDVSRLIAEAVHVASGAAPDVSHLFDIAVPEPPPILRADRRRIKQVLINLIGNAVKFTPDGGRIGVGVTVGNDGVSIAVTDTGIGIPRERIGDLGQPFSQIENVTSRRYQGSGMGLFITKALVERHGGAIGIDSRVGEGTTMTVTLPASRLIQASPAPPVVTSRDVGGEPGLGRADDEAGTGRRRLTAMAVGA</sequence>
<evidence type="ECO:0000313" key="15">
    <source>
        <dbReference type="EMBL" id="EWY37795.1"/>
    </source>
</evidence>
<dbReference type="FunFam" id="3.30.565.10:FF:000006">
    <property type="entry name" value="Sensor histidine kinase WalK"/>
    <property type="match status" value="1"/>
</dbReference>
<dbReference type="PRINTS" id="PR00344">
    <property type="entry name" value="BCTRLSENSOR"/>
</dbReference>
<dbReference type="InterPro" id="IPR001610">
    <property type="entry name" value="PAC"/>
</dbReference>
<dbReference type="InterPro" id="IPR050736">
    <property type="entry name" value="Sensor_HK_Regulatory"/>
</dbReference>
<comment type="caution">
    <text evidence="15">The sequence shown here is derived from an EMBL/GenBank/DDBJ whole genome shotgun (WGS) entry which is preliminary data.</text>
</comment>
<dbReference type="InterPro" id="IPR003661">
    <property type="entry name" value="HisK_dim/P_dom"/>
</dbReference>
<keyword evidence="10" id="KW-0472">Membrane</keyword>
<dbReference type="Pfam" id="PF02518">
    <property type="entry name" value="HATPase_c"/>
    <property type="match status" value="1"/>
</dbReference>
<feature type="domain" description="PAC" evidence="14">
    <location>
        <begin position="219"/>
        <end position="271"/>
    </location>
</feature>
<keyword evidence="6" id="KW-0547">Nucleotide-binding</keyword>
<evidence type="ECO:0000256" key="4">
    <source>
        <dbReference type="ARBA" id="ARBA00022553"/>
    </source>
</evidence>
<feature type="domain" description="PAC" evidence="14">
    <location>
        <begin position="91"/>
        <end position="143"/>
    </location>
</feature>
<feature type="domain" description="Histidine kinase" evidence="12">
    <location>
        <begin position="289"/>
        <end position="509"/>
    </location>
</feature>
<dbReference type="Pfam" id="PF08448">
    <property type="entry name" value="PAS_4"/>
    <property type="match status" value="1"/>
</dbReference>
<dbReference type="CDD" id="cd00082">
    <property type="entry name" value="HisKA"/>
    <property type="match status" value="1"/>
</dbReference>
<dbReference type="Gene3D" id="3.30.450.20">
    <property type="entry name" value="PAS domain"/>
    <property type="match status" value="2"/>
</dbReference>
<dbReference type="NCBIfam" id="TIGR00229">
    <property type="entry name" value="sensory_box"/>
    <property type="match status" value="1"/>
</dbReference>